<reference evidence="2" key="2">
    <citation type="submission" date="2020-02" db="EMBL/GenBank/DDBJ databases">
        <authorList>
            <consortium name="NCBI Pathogen Detection Project"/>
        </authorList>
    </citation>
    <scope>NUCLEOTIDE SEQUENCE</scope>
    <source>
        <strain evidence="2">MA.SARB47</strain>
    </source>
</reference>
<accession>A0A753Z6F5</accession>
<evidence type="ECO:0000313" key="2">
    <source>
        <dbReference type="EMBL" id="HAF8515159.1"/>
    </source>
</evidence>
<organism evidence="2">
    <name type="scientific">Salmonella enterica</name>
    <name type="common">Salmonella choleraesuis</name>
    <dbReference type="NCBI Taxonomy" id="28901"/>
    <lineage>
        <taxon>Bacteria</taxon>
        <taxon>Pseudomonadati</taxon>
        <taxon>Pseudomonadota</taxon>
        <taxon>Gammaproteobacteria</taxon>
        <taxon>Enterobacterales</taxon>
        <taxon>Enterobacteriaceae</taxon>
        <taxon>Salmonella</taxon>
    </lineage>
</organism>
<dbReference type="AlphaFoldDB" id="A0A753Z6F5"/>
<feature type="compositionally biased region" description="Polar residues" evidence="1">
    <location>
        <begin position="43"/>
        <end position="56"/>
    </location>
</feature>
<reference evidence="2" key="1">
    <citation type="journal article" date="2018" name="Genome Biol.">
        <title>SKESA: strategic k-mer extension for scrupulous assemblies.</title>
        <authorList>
            <person name="Souvorov A."/>
            <person name="Agarwala R."/>
            <person name="Lipman D.J."/>
        </authorList>
    </citation>
    <scope>NUCLEOTIDE SEQUENCE</scope>
    <source>
        <strain evidence="2">MA.SARB47</strain>
    </source>
</reference>
<feature type="region of interest" description="Disordered" evidence="1">
    <location>
        <begin position="43"/>
        <end position="63"/>
    </location>
</feature>
<dbReference type="EMBL" id="DAAWMC010000001">
    <property type="protein sequence ID" value="HAF8515159.1"/>
    <property type="molecule type" value="Genomic_DNA"/>
</dbReference>
<gene>
    <name evidence="2" type="ORF">G5U70_000366</name>
</gene>
<sequence>MAKIDESGQLYTRVSSNFGMDTGWAKGTLNVFVDFKGISITGSTPENNNQSGTTDCSAKWVWG</sequence>
<name>A0A753Z6F5_SALER</name>
<evidence type="ECO:0000256" key="1">
    <source>
        <dbReference type="SAM" id="MobiDB-lite"/>
    </source>
</evidence>
<comment type="caution">
    <text evidence="2">The sequence shown here is derived from an EMBL/GenBank/DDBJ whole genome shotgun (WGS) entry which is preliminary data.</text>
</comment>
<proteinExistence type="predicted"/>
<dbReference type="RefSeq" id="WP_166418712.1">
    <property type="nucleotide sequence ID" value="NZ_JAQSMU010000001.1"/>
</dbReference>
<protein>
    <submittedName>
        <fullName evidence="2">Uncharacterized protein</fullName>
    </submittedName>
</protein>